<feature type="domain" description="HTH tetR-type" evidence="2">
    <location>
        <begin position="25"/>
        <end position="70"/>
    </location>
</feature>
<dbReference type="EMBL" id="LR025743">
    <property type="protein sequence ID" value="VBB14639.1"/>
    <property type="molecule type" value="Genomic_DNA"/>
</dbReference>
<dbReference type="SUPFAM" id="SSF46689">
    <property type="entry name" value="Homeodomain-like"/>
    <property type="match status" value="1"/>
</dbReference>
<proteinExistence type="predicted"/>
<dbReference type="Pfam" id="PF17939">
    <property type="entry name" value="TetR_C_30"/>
    <property type="match status" value="1"/>
</dbReference>
<protein>
    <submittedName>
        <fullName evidence="4">Transcriptional regulator, tetR family</fullName>
    </submittedName>
</protein>
<dbReference type="GO" id="GO:0003677">
    <property type="term" value="F:DNA binding"/>
    <property type="evidence" value="ECO:0007669"/>
    <property type="project" value="UniProtKB-KW"/>
</dbReference>
<dbReference type="Proteomes" id="UP000268684">
    <property type="component" value="Chromosome II"/>
</dbReference>
<dbReference type="Pfam" id="PF00440">
    <property type="entry name" value="TetR_N"/>
    <property type="match status" value="1"/>
</dbReference>
<dbReference type="InterPro" id="IPR009057">
    <property type="entry name" value="Homeodomain-like_sf"/>
</dbReference>
<feature type="domain" description="PsrA tetracyclin repressor-like C-terminal" evidence="3">
    <location>
        <begin position="103"/>
        <end position="213"/>
    </location>
</feature>
<keyword evidence="1" id="KW-0238">DNA-binding</keyword>
<dbReference type="InterPro" id="IPR041586">
    <property type="entry name" value="PsrA_TetR_C"/>
</dbReference>
<name>A0AAJ5T6M0_9BURK</name>
<evidence type="ECO:0000256" key="1">
    <source>
        <dbReference type="ARBA" id="ARBA00023125"/>
    </source>
</evidence>
<evidence type="ECO:0000313" key="4">
    <source>
        <dbReference type="EMBL" id="VBB14639.1"/>
    </source>
</evidence>
<dbReference type="RefSeq" id="WP_122170091.1">
    <property type="nucleotide sequence ID" value="NZ_LR025743.1"/>
</dbReference>
<evidence type="ECO:0000313" key="5">
    <source>
        <dbReference type="Proteomes" id="UP000268684"/>
    </source>
</evidence>
<organism evidence="4 5">
    <name type="scientific">Burkholderia stabilis</name>
    <dbReference type="NCBI Taxonomy" id="95485"/>
    <lineage>
        <taxon>Bacteria</taxon>
        <taxon>Pseudomonadati</taxon>
        <taxon>Pseudomonadota</taxon>
        <taxon>Betaproteobacteria</taxon>
        <taxon>Burkholderiales</taxon>
        <taxon>Burkholderiaceae</taxon>
        <taxon>Burkholderia</taxon>
        <taxon>Burkholderia cepacia complex</taxon>
    </lineage>
</organism>
<keyword evidence="5" id="KW-1185">Reference proteome</keyword>
<accession>A0AAJ5T6M0</accession>
<evidence type="ECO:0000259" key="2">
    <source>
        <dbReference type="Pfam" id="PF00440"/>
    </source>
</evidence>
<dbReference type="Gene3D" id="1.10.357.10">
    <property type="entry name" value="Tetracycline Repressor, domain 2"/>
    <property type="match status" value="1"/>
</dbReference>
<dbReference type="GeneID" id="71057258"/>
<dbReference type="AlphaFoldDB" id="A0AAJ5T6M0"/>
<evidence type="ECO:0000259" key="3">
    <source>
        <dbReference type="Pfam" id="PF17939"/>
    </source>
</evidence>
<sequence length="239" mass="26067">MTARENPTIERLTLRTVSTRAKLVAIAERLFAEHGIDSIALSDINKAAGQRNKSATQYHFGSKDGLMQAILDKHAPGIVARRNAILDELETRGKSTVRDVVGALLYPVAEKLADPDGGKAFIRIHAQLVATHLMSIHKLSASPLQLRDVDRLTRALRAAIANLPDVIAQQRLMLAAMLMFHGLADHSRMLDASGGTNPLIHSTLFIQNLEDCLVALLTTEVSHAAVETLSSIDLHRIQN</sequence>
<gene>
    <name evidence="4" type="ORF">BSTAB16_4829</name>
</gene>
<reference evidence="4 5" key="1">
    <citation type="submission" date="2017-11" db="EMBL/GenBank/DDBJ databases">
        <authorList>
            <person name="Seth-Smith MB H."/>
        </authorList>
    </citation>
    <scope>NUCLEOTIDE SEQUENCE [LARGE SCALE GENOMIC DNA]</scope>
    <source>
        <strain evidence="4">E</strain>
    </source>
</reference>
<dbReference type="InterPro" id="IPR001647">
    <property type="entry name" value="HTH_TetR"/>
</dbReference>